<keyword evidence="1" id="KW-1133">Transmembrane helix</keyword>
<keyword evidence="1" id="KW-0472">Membrane</keyword>
<reference evidence="3" key="1">
    <citation type="submission" date="2020-05" db="EMBL/GenBank/DDBJ databases">
        <authorList>
            <person name="Chiriac C."/>
            <person name="Salcher M."/>
            <person name="Ghai R."/>
            <person name="Kavagutti S V."/>
        </authorList>
    </citation>
    <scope>NUCLEOTIDE SEQUENCE</scope>
</reference>
<evidence type="ECO:0000259" key="2">
    <source>
        <dbReference type="Pfam" id="PF13828"/>
    </source>
</evidence>
<sequence length="66" mass="7018">MTLGIVGPFIPCAGPLLATIFGHVALHEIKGNPTLNGRRMALAGVILGWLGIVFWLLFYLALSATL</sequence>
<evidence type="ECO:0000313" key="3">
    <source>
        <dbReference type="EMBL" id="CAB4729172.1"/>
    </source>
</evidence>
<keyword evidence="1" id="KW-0812">Transmembrane</keyword>
<feature type="transmembrane region" description="Helical" evidence="1">
    <location>
        <begin position="6"/>
        <end position="29"/>
    </location>
</feature>
<evidence type="ECO:0000256" key="1">
    <source>
        <dbReference type="SAM" id="Phobius"/>
    </source>
</evidence>
<organism evidence="3">
    <name type="scientific">freshwater metagenome</name>
    <dbReference type="NCBI Taxonomy" id="449393"/>
    <lineage>
        <taxon>unclassified sequences</taxon>
        <taxon>metagenomes</taxon>
        <taxon>ecological metagenomes</taxon>
    </lineage>
</organism>
<dbReference type="Pfam" id="PF13828">
    <property type="entry name" value="DUF4190"/>
    <property type="match status" value="1"/>
</dbReference>
<evidence type="ECO:0000313" key="5">
    <source>
        <dbReference type="EMBL" id="CAB5027687.1"/>
    </source>
</evidence>
<protein>
    <submittedName>
        <fullName evidence="3">Unannotated protein</fullName>
    </submittedName>
</protein>
<proteinExistence type="predicted"/>
<evidence type="ECO:0000313" key="4">
    <source>
        <dbReference type="EMBL" id="CAB4935400.1"/>
    </source>
</evidence>
<dbReference type="InterPro" id="IPR025241">
    <property type="entry name" value="DUF4190"/>
</dbReference>
<accession>A0A6J6S3A6</accession>
<dbReference type="EMBL" id="CAFBMH010000174">
    <property type="protein sequence ID" value="CAB4935400.1"/>
    <property type="molecule type" value="Genomic_DNA"/>
</dbReference>
<gene>
    <name evidence="3" type="ORF">UFOPK2754_00355</name>
    <name evidence="4" type="ORF">UFOPK3543_02921</name>
    <name evidence="5" type="ORF">UFOPK3967_03182</name>
</gene>
<name>A0A6J6S3A6_9ZZZZ</name>
<dbReference type="AlphaFoldDB" id="A0A6J6S3A6"/>
<feature type="transmembrane region" description="Helical" evidence="1">
    <location>
        <begin position="41"/>
        <end position="62"/>
    </location>
</feature>
<feature type="domain" description="DUF4190" evidence="2">
    <location>
        <begin position="1"/>
        <end position="58"/>
    </location>
</feature>
<dbReference type="EMBL" id="CAEZYR010000007">
    <property type="protein sequence ID" value="CAB4729172.1"/>
    <property type="molecule type" value="Genomic_DNA"/>
</dbReference>
<dbReference type="EMBL" id="CAFBOS010000332">
    <property type="protein sequence ID" value="CAB5027687.1"/>
    <property type="molecule type" value="Genomic_DNA"/>
</dbReference>